<dbReference type="InterPro" id="IPR039448">
    <property type="entry name" value="Beta_helix"/>
</dbReference>
<dbReference type="InterPro" id="IPR006626">
    <property type="entry name" value="PbH1"/>
</dbReference>
<evidence type="ECO:0000259" key="2">
    <source>
        <dbReference type="SMART" id="SM00722"/>
    </source>
</evidence>
<dbReference type="InterPro" id="IPR011050">
    <property type="entry name" value="Pectin_lyase_fold/virulence"/>
</dbReference>
<dbReference type="EMBL" id="JACIDN010000004">
    <property type="protein sequence ID" value="MBB3903163.1"/>
    <property type="molecule type" value="Genomic_DNA"/>
</dbReference>
<dbReference type="AlphaFoldDB" id="A0A7W6AI55"/>
<organism evidence="4 5">
    <name type="scientific">Methylobacterium brachythecii</name>
    <dbReference type="NCBI Taxonomy" id="1176177"/>
    <lineage>
        <taxon>Bacteria</taxon>
        <taxon>Pseudomonadati</taxon>
        <taxon>Pseudomonadota</taxon>
        <taxon>Alphaproteobacteria</taxon>
        <taxon>Hyphomicrobiales</taxon>
        <taxon>Methylobacteriaceae</taxon>
        <taxon>Methylobacterium</taxon>
    </lineage>
</organism>
<comment type="caution">
    <text evidence="4">The sequence shown here is derived from an EMBL/GenBank/DDBJ whole genome shotgun (WGS) entry which is preliminary data.</text>
</comment>
<dbReference type="RefSeq" id="WP_183505821.1">
    <property type="nucleotide sequence ID" value="NZ_BSPG01000014.1"/>
</dbReference>
<dbReference type="Proteomes" id="UP000517759">
    <property type="component" value="Unassembled WGS sequence"/>
</dbReference>
<dbReference type="SMART" id="SM00722">
    <property type="entry name" value="CASH"/>
    <property type="match status" value="1"/>
</dbReference>
<dbReference type="Gene3D" id="2.160.20.10">
    <property type="entry name" value="Single-stranded right-handed beta-helix, Pectin lyase-like"/>
    <property type="match status" value="1"/>
</dbReference>
<reference evidence="3" key="1">
    <citation type="journal article" date="2014" name="Int. J. Syst. Evol. Microbiol.">
        <title>Complete genome of a new Firmicutes species belonging to the dominant human colonic microbiota ('Ruminococcus bicirculans') reveals two chromosomes and a selective capacity to utilize plant glucans.</title>
        <authorList>
            <consortium name="NISC Comparative Sequencing Program"/>
            <person name="Wegmann U."/>
            <person name="Louis P."/>
            <person name="Goesmann A."/>
            <person name="Henrissat B."/>
            <person name="Duncan S.H."/>
            <person name="Flint H.J."/>
        </authorList>
    </citation>
    <scope>NUCLEOTIDE SEQUENCE</scope>
    <source>
        <strain evidence="3">NBRC 107710</strain>
    </source>
</reference>
<protein>
    <recommendedName>
        <fullName evidence="2">Carbohydrate-binding/sugar hydrolysis domain-containing protein</fullName>
    </recommendedName>
</protein>
<sequence>MQQVAPLPGQTFVGEPGSILNGARILGPFERVGPFWATPVMLPLRPHSGECRKGAVCSPLPWLFLGDKPLRRVLTKAELGPGRFLLEPALGRLLMADDPTGRQVEASVVATAFQSQSPDVRISGLIVEKYDSPAQIGAIRGDRATGWRVERSEIRFNAGLGVSVGTNGIVRDNVIHGNGQLGAAAHGHQIRFENNRIFENNTAGFEPGWEAGGVKITEAQWVTVKGNHVYRNDGPGIWCDINCRDAVIEDNLVESNQGAGIFYEISFSGVVRRNKVRFNGTSGTPWYWDADIQIAASQGVEVTDNEIAVRPGGHAIMLIDQGREKLGGGLYRTTGNRVHGNRIVFSGDGDAGGVTDTDRLSPNGSIIEAGNNSFDGNTYLAPANTPPSFVWGRDPVTFDAFRRLGQERNGAVKLGAEVQ</sequence>
<proteinExistence type="predicted"/>
<dbReference type="InterPro" id="IPR006633">
    <property type="entry name" value="Carb-bd_sugar_hydrolysis-dom"/>
</dbReference>
<evidence type="ECO:0000256" key="1">
    <source>
        <dbReference type="ARBA" id="ARBA00022737"/>
    </source>
</evidence>
<keyword evidence="1" id="KW-0677">Repeat</keyword>
<evidence type="ECO:0000313" key="6">
    <source>
        <dbReference type="Proteomes" id="UP001156881"/>
    </source>
</evidence>
<dbReference type="Proteomes" id="UP001156881">
    <property type="component" value="Unassembled WGS sequence"/>
</dbReference>
<accession>A0A7W6AI55</accession>
<feature type="domain" description="Carbohydrate-binding/sugar hydrolysis" evidence="2">
    <location>
        <begin position="77"/>
        <end position="240"/>
    </location>
</feature>
<reference evidence="6" key="2">
    <citation type="journal article" date="2019" name="Int. J. Syst. Evol. Microbiol.">
        <title>The Global Catalogue of Microorganisms (GCM) 10K type strain sequencing project: providing services to taxonomists for standard genome sequencing and annotation.</title>
        <authorList>
            <consortium name="The Broad Institute Genomics Platform"/>
            <consortium name="The Broad Institute Genome Sequencing Center for Infectious Disease"/>
            <person name="Wu L."/>
            <person name="Ma J."/>
        </authorList>
    </citation>
    <scope>NUCLEOTIDE SEQUENCE [LARGE SCALE GENOMIC DNA]</scope>
    <source>
        <strain evidence="6">NBRC 107710</strain>
    </source>
</reference>
<dbReference type="Pfam" id="PF13229">
    <property type="entry name" value="Beta_helix"/>
    <property type="match status" value="1"/>
</dbReference>
<dbReference type="InterPro" id="IPR012334">
    <property type="entry name" value="Pectin_lyas_fold"/>
</dbReference>
<gene>
    <name evidence="3" type="ORF">GCM10007884_27320</name>
    <name evidence="4" type="ORF">GGR33_002665</name>
</gene>
<evidence type="ECO:0000313" key="3">
    <source>
        <dbReference type="EMBL" id="GLS44744.1"/>
    </source>
</evidence>
<name>A0A7W6AI55_9HYPH</name>
<dbReference type="SUPFAM" id="SSF51126">
    <property type="entry name" value="Pectin lyase-like"/>
    <property type="match status" value="1"/>
</dbReference>
<keyword evidence="6" id="KW-1185">Reference proteome</keyword>
<evidence type="ECO:0000313" key="5">
    <source>
        <dbReference type="Proteomes" id="UP000517759"/>
    </source>
</evidence>
<dbReference type="EMBL" id="BSPG01000014">
    <property type="protein sequence ID" value="GLS44744.1"/>
    <property type="molecule type" value="Genomic_DNA"/>
</dbReference>
<evidence type="ECO:0000313" key="4">
    <source>
        <dbReference type="EMBL" id="MBB3903163.1"/>
    </source>
</evidence>
<dbReference type="SMART" id="SM00710">
    <property type="entry name" value="PbH1"/>
    <property type="match status" value="6"/>
</dbReference>
<reference evidence="3" key="4">
    <citation type="submission" date="2023-01" db="EMBL/GenBank/DDBJ databases">
        <title>Draft genome sequence of Methylobacterium brachythecii strain NBRC 107710.</title>
        <authorList>
            <person name="Sun Q."/>
            <person name="Mori K."/>
        </authorList>
    </citation>
    <scope>NUCLEOTIDE SEQUENCE</scope>
    <source>
        <strain evidence="3">NBRC 107710</strain>
    </source>
</reference>
<reference evidence="4 5" key="3">
    <citation type="submission" date="2020-08" db="EMBL/GenBank/DDBJ databases">
        <title>Genomic Encyclopedia of Type Strains, Phase IV (KMG-IV): sequencing the most valuable type-strain genomes for metagenomic binning, comparative biology and taxonomic classification.</title>
        <authorList>
            <person name="Goeker M."/>
        </authorList>
    </citation>
    <scope>NUCLEOTIDE SEQUENCE [LARGE SCALE GENOMIC DNA]</scope>
    <source>
        <strain evidence="4 5">DSM 24105</strain>
    </source>
</reference>